<keyword evidence="1" id="KW-1133">Transmembrane helix</keyword>
<protein>
    <recommendedName>
        <fullName evidence="4">G-protein coupled receptors family 1 profile domain-containing protein</fullName>
    </recommendedName>
</protein>
<feature type="transmembrane region" description="Helical" evidence="1">
    <location>
        <begin position="249"/>
        <end position="267"/>
    </location>
</feature>
<dbReference type="HOGENOM" id="CLU_065186_2_1_1"/>
<feature type="transmembrane region" description="Helical" evidence="1">
    <location>
        <begin position="92"/>
        <end position="114"/>
    </location>
</feature>
<dbReference type="STRING" id="685588.A0A067T7Z5"/>
<dbReference type="OrthoDB" id="2896404at2759"/>
<sequence length="294" mass="32539">MLFGDSASPIAGDETINIHFTIVYDVFALLGFLSLSFVLCTALLSSRIHRSTTWFLYIFSWVVYSLGLLLIIGHQGSTKPEFGICLAQAMVIYANPVFVAASTTAYLLQISLHLWGKAPLRHSQILLLVVPSVIFLLVLLEVLIVALLYPSMIEREASGMFCHTAHPLPGRLSACIVIFLFTVSIPIVFTICRVLYRNKNFVRDRLNNENSVYSVSLVLRVVLFHCILLIVLGISLAELLPGRRVNLPALNALLGLLPAMAGLIFGSQRDILRVLMRCPDARGHDEYGKSQSTP</sequence>
<feature type="transmembrane region" description="Helical" evidence="1">
    <location>
        <begin position="170"/>
        <end position="196"/>
    </location>
</feature>
<accession>A0A067T7Z5</accession>
<organism evidence="2 3">
    <name type="scientific">Galerina marginata (strain CBS 339.88)</name>
    <dbReference type="NCBI Taxonomy" id="685588"/>
    <lineage>
        <taxon>Eukaryota</taxon>
        <taxon>Fungi</taxon>
        <taxon>Dikarya</taxon>
        <taxon>Basidiomycota</taxon>
        <taxon>Agaricomycotina</taxon>
        <taxon>Agaricomycetes</taxon>
        <taxon>Agaricomycetidae</taxon>
        <taxon>Agaricales</taxon>
        <taxon>Agaricineae</taxon>
        <taxon>Strophariaceae</taxon>
        <taxon>Galerina</taxon>
    </lineage>
</organism>
<reference evidence="3" key="1">
    <citation type="journal article" date="2014" name="Proc. Natl. Acad. Sci. U.S.A.">
        <title>Extensive sampling of basidiomycete genomes demonstrates inadequacy of the white-rot/brown-rot paradigm for wood decay fungi.</title>
        <authorList>
            <person name="Riley R."/>
            <person name="Salamov A.A."/>
            <person name="Brown D.W."/>
            <person name="Nagy L.G."/>
            <person name="Floudas D."/>
            <person name="Held B.W."/>
            <person name="Levasseur A."/>
            <person name="Lombard V."/>
            <person name="Morin E."/>
            <person name="Otillar R."/>
            <person name="Lindquist E.A."/>
            <person name="Sun H."/>
            <person name="LaButti K.M."/>
            <person name="Schmutz J."/>
            <person name="Jabbour D."/>
            <person name="Luo H."/>
            <person name="Baker S.E."/>
            <person name="Pisabarro A.G."/>
            <person name="Walton J.D."/>
            <person name="Blanchette R.A."/>
            <person name="Henrissat B."/>
            <person name="Martin F."/>
            <person name="Cullen D."/>
            <person name="Hibbett D.S."/>
            <person name="Grigoriev I.V."/>
        </authorList>
    </citation>
    <scope>NUCLEOTIDE SEQUENCE [LARGE SCALE GENOMIC DNA]</scope>
    <source>
        <strain evidence="3">CBS 339.88</strain>
    </source>
</reference>
<keyword evidence="1" id="KW-0472">Membrane</keyword>
<feature type="transmembrane region" description="Helical" evidence="1">
    <location>
        <begin position="217"/>
        <end position="237"/>
    </location>
</feature>
<gene>
    <name evidence="2" type="ORF">GALMADRAFT_459103</name>
</gene>
<evidence type="ECO:0000313" key="2">
    <source>
        <dbReference type="EMBL" id="KDR76024.1"/>
    </source>
</evidence>
<evidence type="ECO:0008006" key="4">
    <source>
        <dbReference type="Google" id="ProtNLM"/>
    </source>
</evidence>
<name>A0A067T7Z5_GALM3</name>
<keyword evidence="3" id="KW-1185">Reference proteome</keyword>
<dbReference type="EMBL" id="KL142379">
    <property type="protein sequence ID" value="KDR76024.1"/>
    <property type="molecule type" value="Genomic_DNA"/>
</dbReference>
<feature type="transmembrane region" description="Helical" evidence="1">
    <location>
        <begin position="20"/>
        <end position="42"/>
    </location>
</feature>
<evidence type="ECO:0000313" key="3">
    <source>
        <dbReference type="Proteomes" id="UP000027222"/>
    </source>
</evidence>
<evidence type="ECO:0000256" key="1">
    <source>
        <dbReference type="SAM" id="Phobius"/>
    </source>
</evidence>
<feature type="transmembrane region" description="Helical" evidence="1">
    <location>
        <begin position="54"/>
        <end position="72"/>
    </location>
</feature>
<proteinExistence type="predicted"/>
<keyword evidence="1" id="KW-0812">Transmembrane</keyword>
<dbReference type="AlphaFoldDB" id="A0A067T7Z5"/>
<feature type="transmembrane region" description="Helical" evidence="1">
    <location>
        <begin position="126"/>
        <end position="150"/>
    </location>
</feature>
<dbReference type="Proteomes" id="UP000027222">
    <property type="component" value="Unassembled WGS sequence"/>
</dbReference>